<keyword evidence="12" id="KW-1185">Reference proteome</keyword>
<dbReference type="GO" id="GO:0004497">
    <property type="term" value="F:monooxygenase activity"/>
    <property type="evidence" value="ECO:0007669"/>
    <property type="project" value="UniProtKB-KW"/>
</dbReference>
<evidence type="ECO:0000256" key="10">
    <source>
        <dbReference type="SAM" id="SignalP"/>
    </source>
</evidence>
<organism evidence="11 12">
    <name type="scientific">Linum tenue</name>
    <dbReference type="NCBI Taxonomy" id="586396"/>
    <lineage>
        <taxon>Eukaryota</taxon>
        <taxon>Viridiplantae</taxon>
        <taxon>Streptophyta</taxon>
        <taxon>Embryophyta</taxon>
        <taxon>Tracheophyta</taxon>
        <taxon>Spermatophyta</taxon>
        <taxon>Magnoliopsida</taxon>
        <taxon>eudicotyledons</taxon>
        <taxon>Gunneridae</taxon>
        <taxon>Pentapetalae</taxon>
        <taxon>rosids</taxon>
        <taxon>fabids</taxon>
        <taxon>Malpighiales</taxon>
        <taxon>Linaceae</taxon>
        <taxon>Linum</taxon>
    </lineage>
</organism>
<feature type="chain" id="PRO_5043494114" description="Cytochrome P450" evidence="10">
    <location>
        <begin position="20"/>
        <end position="489"/>
    </location>
</feature>
<dbReference type="PRINTS" id="PR00463">
    <property type="entry name" value="EP450I"/>
</dbReference>
<evidence type="ECO:0000256" key="7">
    <source>
        <dbReference type="ARBA" id="ARBA00023033"/>
    </source>
</evidence>
<sequence length="489" mass="55706">MELLHIILFLTIAAVSLLSFTITNKTAQNKTASKRRRNLTHNPPPAPWKLPVLGHLHHFLTSPEPPHRRLRQLARTHGDVMQLHLGEIRHVIISSAEAAKELIHSPYGEYWRQLRRIATLELLTAKRVQSLRRVREPEVLALMRTIAAATGQDPDLTRALFSLTYNIISKATFGDVSAEQEEFIEIAEALVKYGGGFGLPYLFPSSGLVQRFYGTEEWLDKMHEGTDRLAESIIRQHRERRAVSRKSEDEEDLLDVLLNLQEDGTTLGFELSTNSIKAFLLDVFLAGSETPSSLTEWAMTEMIKNPEVLRKAQSEVRGMFGEKGRVDEAKIEELPYLKMVIKETLRLHTPAPLVLPRECREECQIGGYDIPLKTTVVVNVWAIARDPRYWGEEAEKFWPERFLESNVTFRGGDFEFLPFGAGRRMCPGMTFGLAAVELPLANLLYHFDWKLPDGVEPENLDMDEIFGITIRRKNHLKLIPVLHNPVPNL</sequence>
<evidence type="ECO:0000256" key="8">
    <source>
        <dbReference type="PIRSR" id="PIRSR602401-1"/>
    </source>
</evidence>
<evidence type="ECO:0000256" key="2">
    <source>
        <dbReference type="ARBA" id="ARBA00010617"/>
    </source>
</evidence>
<evidence type="ECO:0008006" key="13">
    <source>
        <dbReference type="Google" id="ProtNLM"/>
    </source>
</evidence>
<dbReference type="GO" id="GO:0016705">
    <property type="term" value="F:oxidoreductase activity, acting on paired donors, with incorporation or reduction of molecular oxygen"/>
    <property type="evidence" value="ECO:0007669"/>
    <property type="project" value="InterPro"/>
</dbReference>
<keyword evidence="5 9" id="KW-0560">Oxidoreductase</keyword>
<comment type="cofactor">
    <cofactor evidence="1 8">
        <name>heme</name>
        <dbReference type="ChEBI" id="CHEBI:30413"/>
    </cofactor>
</comment>
<keyword evidence="4 8" id="KW-0479">Metal-binding</keyword>
<dbReference type="PANTHER" id="PTHR47955">
    <property type="entry name" value="CYTOCHROME P450 FAMILY 71 PROTEIN"/>
    <property type="match status" value="1"/>
</dbReference>
<dbReference type="PRINTS" id="PR00385">
    <property type="entry name" value="P450"/>
</dbReference>
<reference evidence="11" key="1">
    <citation type="submission" date="2022-08" db="EMBL/GenBank/DDBJ databases">
        <authorList>
            <person name="Gutierrez-Valencia J."/>
        </authorList>
    </citation>
    <scope>NUCLEOTIDE SEQUENCE</scope>
</reference>
<dbReference type="InterPro" id="IPR036396">
    <property type="entry name" value="Cyt_P450_sf"/>
</dbReference>
<dbReference type="FunFam" id="1.10.630.10:FF:000043">
    <property type="entry name" value="Cytochrome P450 99A2"/>
    <property type="match status" value="1"/>
</dbReference>
<keyword evidence="3 8" id="KW-0349">Heme</keyword>
<dbReference type="PANTHER" id="PTHR47955:SF8">
    <property type="entry name" value="CYTOCHROME P450 71D11-LIKE"/>
    <property type="match status" value="1"/>
</dbReference>
<evidence type="ECO:0000256" key="3">
    <source>
        <dbReference type="ARBA" id="ARBA00022617"/>
    </source>
</evidence>
<keyword evidence="10" id="KW-0732">Signal</keyword>
<comment type="caution">
    <text evidence="11">The sequence shown here is derived from an EMBL/GenBank/DDBJ whole genome shotgun (WGS) entry which is preliminary data.</text>
</comment>
<feature type="signal peptide" evidence="10">
    <location>
        <begin position="1"/>
        <end position="19"/>
    </location>
</feature>
<dbReference type="SUPFAM" id="SSF48264">
    <property type="entry name" value="Cytochrome P450"/>
    <property type="match status" value="1"/>
</dbReference>
<dbReference type="CDD" id="cd11072">
    <property type="entry name" value="CYP71-like"/>
    <property type="match status" value="1"/>
</dbReference>
<protein>
    <recommendedName>
        <fullName evidence="13">Cytochrome P450</fullName>
    </recommendedName>
</protein>
<evidence type="ECO:0000256" key="6">
    <source>
        <dbReference type="ARBA" id="ARBA00023004"/>
    </source>
</evidence>
<dbReference type="Proteomes" id="UP001154282">
    <property type="component" value="Unassembled WGS sequence"/>
</dbReference>
<evidence type="ECO:0000313" key="12">
    <source>
        <dbReference type="Proteomes" id="UP001154282"/>
    </source>
</evidence>
<evidence type="ECO:0000256" key="4">
    <source>
        <dbReference type="ARBA" id="ARBA00022723"/>
    </source>
</evidence>
<dbReference type="GO" id="GO:0020037">
    <property type="term" value="F:heme binding"/>
    <property type="evidence" value="ECO:0007669"/>
    <property type="project" value="InterPro"/>
</dbReference>
<dbReference type="AlphaFoldDB" id="A0AAV0JH13"/>
<proteinExistence type="inferred from homology"/>
<evidence type="ECO:0000256" key="5">
    <source>
        <dbReference type="ARBA" id="ARBA00023002"/>
    </source>
</evidence>
<comment type="similarity">
    <text evidence="2 9">Belongs to the cytochrome P450 family.</text>
</comment>
<keyword evidence="7 9" id="KW-0503">Monooxygenase</keyword>
<accession>A0AAV0JH13</accession>
<name>A0AAV0JH13_9ROSI</name>
<dbReference type="InterPro" id="IPR001128">
    <property type="entry name" value="Cyt_P450"/>
</dbReference>
<gene>
    <name evidence="11" type="ORF">LITE_LOCUS14035</name>
</gene>
<dbReference type="PROSITE" id="PS00086">
    <property type="entry name" value="CYTOCHROME_P450"/>
    <property type="match status" value="1"/>
</dbReference>
<evidence type="ECO:0000256" key="9">
    <source>
        <dbReference type="RuleBase" id="RU000461"/>
    </source>
</evidence>
<evidence type="ECO:0000256" key="1">
    <source>
        <dbReference type="ARBA" id="ARBA00001971"/>
    </source>
</evidence>
<feature type="binding site" description="axial binding residue" evidence="8">
    <location>
        <position position="426"/>
    </location>
    <ligand>
        <name>heme</name>
        <dbReference type="ChEBI" id="CHEBI:30413"/>
    </ligand>
    <ligandPart>
        <name>Fe</name>
        <dbReference type="ChEBI" id="CHEBI:18248"/>
    </ligandPart>
</feature>
<keyword evidence="6 8" id="KW-0408">Iron</keyword>
<dbReference type="EMBL" id="CAMGYJ010000005">
    <property type="protein sequence ID" value="CAI0408604.1"/>
    <property type="molecule type" value="Genomic_DNA"/>
</dbReference>
<dbReference type="InterPro" id="IPR002401">
    <property type="entry name" value="Cyt_P450_E_grp-I"/>
</dbReference>
<dbReference type="Gene3D" id="1.10.630.10">
    <property type="entry name" value="Cytochrome P450"/>
    <property type="match status" value="1"/>
</dbReference>
<dbReference type="InterPro" id="IPR017972">
    <property type="entry name" value="Cyt_P450_CS"/>
</dbReference>
<dbReference type="GO" id="GO:0005506">
    <property type="term" value="F:iron ion binding"/>
    <property type="evidence" value="ECO:0007669"/>
    <property type="project" value="InterPro"/>
</dbReference>
<evidence type="ECO:0000313" key="11">
    <source>
        <dbReference type="EMBL" id="CAI0408604.1"/>
    </source>
</evidence>
<dbReference type="Pfam" id="PF00067">
    <property type="entry name" value="p450"/>
    <property type="match status" value="2"/>
</dbReference>